<protein>
    <submittedName>
        <fullName evidence="2">Uncharacterized protein</fullName>
    </submittedName>
</protein>
<evidence type="ECO:0000313" key="2">
    <source>
        <dbReference type="Ensembl" id="ENSOCUP00000049897.1"/>
    </source>
</evidence>
<evidence type="ECO:0000313" key="3">
    <source>
        <dbReference type="Proteomes" id="UP000001811"/>
    </source>
</evidence>
<dbReference type="InterPro" id="IPR009044">
    <property type="entry name" value="ssDNA-bd_transcriptional_reg"/>
</dbReference>
<dbReference type="Ensembl" id="ENSOCUT00000053350.1">
    <property type="protein sequence ID" value="ENSOCUP00000049897.1"/>
    <property type="gene ID" value="ENSOCUG00000034516.1"/>
</dbReference>
<dbReference type="Proteomes" id="UP000001811">
    <property type="component" value="Unplaced"/>
</dbReference>
<sequence>GLPSAGSLPKWPQQLDLSQSEARSQELLLGLPHGCRGPSTWHVAPKQTIKKQKIGEALRALSSSTQSSSSRDDNMFQVGKMRYVHVPYIKGKGQIDILEYWMGPESEMKPGRKVPSEQISDTDDAVRKLKSEPHNTCNVLVVLICLFYIGFCFQTLFSKLFYIWIAKQFVR</sequence>
<proteinExistence type="predicted"/>
<keyword evidence="1" id="KW-0472">Membrane</keyword>
<keyword evidence="1" id="KW-1133">Transmembrane helix</keyword>
<evidence type="ECO:0000256" key="1">
    <source>
        <dbReference type="SAM" id="Phobius"/>
    </source>
</evidence>
<name>A0A5F9DVB5_RABIT</name>
<accession>A0A5F9DVB5</accession>
<dbReference type="GeneTree" id="ENSGT01010000222898"/>
<keyword evidence="3" id="KW-1185">Reference proteome</keyword>
<dbReference type="InParanoid" id="A0A5F9DVB5"/>
<dbReference type="SUPFAM" id="SSF54447">
    <property type="entry name" value="ssDNA-binding transcriptional regulator domain"/>
    <property type="match status" value="1"/>
</dbReference>
<dbReference type="InterPro" id="IPR045125">
    <property type="entry name" value="Sub1/Tcp4-like"/>
</dbReference>
<dbReference type="AlphaFoldDB" id="A0A5F9DVB5"/>
<reference evidence="2" key="2">
    <citation type="submission" date="2025-08" db="UniProtKB">
        <authorList>
            <consortium name="Ensembl"/>
        </authorList>
    </citation>
    <scope>IDENTIFICATION</scope>
    <source>
        <strain evidence="2">Thorbecke</strain>
    </source>
</reference>
<dbReference type="Gene3D" id="2.30.31.10">
    <property type="entry name" value="Transcriptional Coactivator Pc4, Chain A"/>
    <property type="match status" value="1"/>
</dbReference>
<dbReference type="GO" id="GO:0003713">
    <property type="term" value="F:transcription coactivator activity"/>
    <property type="evidence" value="ECO:0007669"/>
    <property type="project" value="InterPro"/>
</dbReference>
<feature type="transmembrane region" description="Helical" evidence="1">
    <location>
        <begin position="139"/>
        <end position="165"/>
    </location>
</feature>
<dbReference type="GO" id="GO:0060261">
    <property type="term" value="P:positive regulation of transcription initiation by RNA polymerase II"/>
    <property type="evidence" value="ECO:0007669"/>
    <property type="project" value="InterPro"/>
</dbReference>
<reference evidence="2 3" key="1">
    <citation type="journal article" date="2011" name="Nature">
        <title>A high-resolution map of human evolutionary constraint using 29 mammals.</title>
        <authorList>
            <person name="Lindblad-Toh K."/>
            <person name="Garber M."/>
            <person name="Zuk O."/>
            <person name="Lin M.F."/>
            <person name="Parker B.J."/>
            <person name="Washietl S."/>
            <person name="Kheradpour P."/>
            <person name="Ernst J."/>
            <person name="Jordan G."/>
            <person name="Mauceli E."/>
            <person name="Ward L.D."/>
            <person name="Lowe C.B."/>
            <person name="Holloway A.K."/>
            <person name="Clamp M."/>
            <person name="Gnerre S."/>
            <person name="Alfoldi J."/>
            <person name="Beal K."/>
            <person name="Chang J."/>
            <person name="Clawson H."/>
            <person name="Cuff J."/>
            <person name="Di Palma F."/>
            <person name="Fitzgerald S."/>
            <person name="Flicek P."/>
            <person name="Guttman M."/>
            <person name="Hubisz M.J."/>
            <person name="Jaffe D.B."/>
            <person name="Jungreis I."/>
            <person name="Kent W.J."/>
            <person name="Kostka D."/>
            <person name="Lara M."/>
            <person name="Martins A.L."/>
            <person name="Massingham T."/>
            <person name="Moltke I."/>
            <person name="Raney B.J."/>
            <person name="Rasmussen M.D."/>
            <person name="Robinson J."/>
            <person name="Stark A."/>
            <person name="Vilella A.J."/>
            <person name="Wen J."/>
            <person name="Xie X."/>
            <person name="Zody M.C."/>
            <person name="Baldwin J."/>
            <person name="Bloom T."/>
            <person name="Chin C.W."/>
            <person name="Heiman D."/>
            <person name="Nicol R."/>
            <person name="Nusbaum C."/>
            <person name="Young S."/>
            <person name="Wilkinson J."/>
            <person name="Worley K.C."/>
            <person name="Kovar C.L."/>
            <person name="Muzny D.M."/>
            <person name="Gibbs R.A."/>
            <person name="Cree A."/>
            <person name="Dihn H.H."/>
            <person name="Fowler G."/>
            <person name="Jhangiani S."/>
            <person name="Joshi V."/>
            <person name="Lee S."/>
            <person name="Lewis L.R."/>
            <person name="Nazareth L.V."/>
            <person name="Okwuonu G."/>
            <person name="Santibanez J."/>
            <person name="Warren W.C."/>
            <person name="Mardis E.R."/>
            <person name="Weinstock G.M."/>
            <person name="Wilson R.K."/>
            <person name="Delehaunty K."/>
            <person name="Dooling D."/>
            <person name="Fronik C."/>
            <person name="Fulton L."/>
            <person name="Fulton B."/>
            <person name="Graves T."/>
            <person name="Minx P."/>
            <person name="Sodergren E."/>
            <person name="Birney E."/>
            <person name="Margulies E.H."/>
            <person name="Herrero J."/>
            <person name="Green E.D."/>
            <person name="Haussler D."/>
            <person name="Siepel A."/>
            <person name="Goldman N."/>
            <person name="Pollard K.S."/>
            <person name="Pedersen J.S."/>
            <person name="Lander E.S."/>
            <person name="Kellis M."/>
        </authorList>
    </citation>
    <scope>NUCLEOTIDE SEQUENCE [LARGE SCALE GENOMIC DNA]</scope>
    <source>
        <strain evidence="3">Thorbecke</strain>
    </source>
</reference>
<reference evidence="2" key="3">
    <citation type="submission" date="2025-09" db="UniProtKB">
        <authorList>
            <consortium name="Ensembl"/>
        </authorList>
    </citation>
    <scope>IDENTIFICATION</scope>
    <source>
        <strain evidence="2">Thorbecke</strain>
    </source>
</reference>
<dbReference type="SMR" id="A0A5F9DVB5"/>
<dbReference type="PANTHER" id="PTHR13215">
    <property type="entry name" value="RNA POLYMERASE II TRANSCRIPTIONAL COACTIVATOR"/>
    <property type="match status" value="1"/>
</dbReference>
<organism evidence="2 3">
    <name type="scientific">Oryctolagus cuniculus</name>
    <name type="common">Rabbit</name>
    <dbReference type="NCBI Taxonomy" id="9986"/>
    <lineage>
        <taxon>Eukaryota</taxon>
        <taxon>Metazoa</taxon>
        <taxon>Chordata</taxon>
        <taxon>Craniata</taxon>
        <taxon>Vertebrata</taxon>
        <taxon>Euteleostomi</taxon>
        <taxon>Mammalia</taxon>
        <taxon>Eutheria</taxon>
        <taxon>Euarchontoglires</taxon>
        <taxon>Glires</taxon>
        <taxon>Lagomorpha</taxon>
        <taxon>Leporidae</taxon>
        <taxon>Oryctolagus</taxon>
    </lineage>
</organism>
<keyword evidence="1" id="KW-0812">Transmembrane</keyword>
<dbReference type="GO" id="GO:0003677">
    <property type="term" value="F:DNA binding"/>
    <property type="evidence" value="ECO:0007669"/>
    <property type="project" value="InterPro"/>
</dbReference>